<dbReference type="PANTHER" id="PTHR24388:SF54">
    <property type="entry name" value="PROTEIN ESCARGOT"/>
    <property type="match status" value="1"/>
</dbReference>
<dbReference type="GO" id="GO:0008270">
    <property type="term" value="F:zinc ion binding"/>
    <property type="evidence" value="ECO:0007669"/>
    <property type="project" value="UniProtKB-KW"/>
</dbReference>
<keyword evidence="5" id="KW-0862">Zinc</keyword>
<feature type="non-terminal residue" evidence="11">
    <location>
        <position position="1"/>
    </location>
</feature>
<name>E2AQU2_CAMFO</name>
<protein>
    <submittedName>
        <fullName evidence="11">Zinc finger protein 345</fullName>
    </submittedName>
</protein>
<reference evidence="11 12" key="1">
    <citation type="journal article" date="2010" name="Science">
        <title>Genomic comparison of the ants Camponotus floridanus and Harpegnathos saltator.</title>
        <authorList>
            <person name="Bonasio R."/>
            <person name="Zhang G."/>
            <person name="Ye C."/>
            <person name="Mutti N.S."/>
            <person name="Fang X."/>
            <person name="Qin N."/>
            <person name="Donahue G."/>
            <person name="Yang P."/>
            <person name="Li Q."/>
            <person name="Li C."/>
            <person name="Zhang P."/>
            <person name="Huang Z."/>
            <person name="Berger S.L."/>
            <person name="Reinberg D."/>
            <person name="Wang J."/>
            <person name="Liebig J."/>
        </authorList>
    </citation>
    <scope>NUCLEOTIDE SEQUENCE [LARGE SCALE GENOMIC DNA]</scope>
    <source>
        <strain evidence="12">C129</strain>
    </source>
</reference>
<keyword evidence="2" id="KW-0479">Metal-binding</keyword>
<evidence type="ECO:0000256" key="6">
    <source>
        <dbReference type="ARBA" id="ARBA00023125"/>
    </source>
</evidence>
<dbReference type="PROSITE" id="PS50157">
    <property type="entry name" value="ZINC_FINGER_C2H2_2"/>
    <property type="match status" value="4"/>
</dbReference>
<sequence length="309" mass="36592">FLCKVCKKSFSSKLDKHMHIKSSHVGYMSSICDARFKLKHKLLQHYLSEHLLKQNQCCVCYIFLSNYVELRRHLTLHYTQPAMCNICNLVFETHNRYTEHKMYYYKNHTFLCSLCGQNFQGMYMLNHHNKLTHYSEDKRKSYNYICEICGEGFSHESHFHSHNMHVHLNEENLSEIAKESEGKSQFDHTSDIQEQIRDSTNQKEIEQLPNEYICHICQLKCIDADDMEKHTALYSNDGNFKCDRCKRQCKTLDLLYQHRTLTHICRDIYNGYVCCICGEVLETIISLECHKKHFHSNDIAFKCNNADDS</sequence>
<evidence type="ECO:0000256" key="7">
    <source>
        <dbReference type="ARBA" id="ARBA00023242"/>
    </source>
</evidence>
<evidence type="ECO:0000256" key="4">
    <source>
        <dbReference type="ARBA" id="ARBA00022771"/>
    </source>
</evidence>
<dbReference type="OrthoDB" id="427030at2759"/>
<dbReference type="PANTHER" id="PTHR24388">
    <property type="entry name" value="ZINC FINGER PROTEIN"/>
    <property type="match status" value="1"/>
</dbReference>
<evidence type="ECO:0000313" key="12">
    <source>
        <dbReference type="Proteomes" id="UP000000311"/>
    </source>
</evidence>
<feature type="domain" description="C2H2-type" evidence="10">
    <location>
        <begin position="110"/>
        <end position="138"/>
    </location>
</feature>
<dbReference type="InterPro" id="IPR013087">
    <property type="entry name" value="Znf_C2H2_type"/>
</dbReference>
<keyword evidence="3" id="KW-0677">Repeat</keyword>
<feature type="domain" description="C2H2-type" evidence="10">
    <location>
        <begin position="272"/>
        <end position="300"/>
    </location>
</feature>
<organism evidence="12">
    <name type="scientific">Camponotus floridanus</name>
    <name type="common">Florida carpenter ant</name>
    <dbReference type="NCBI Taxonomy" id="104421"/>
    <lineage>
        <taxon>Eukaryota</taxon>
        <taxon>Metazoa</taxon>
        <taxon>Ecdysozoa</taxon>
        <taxon>Arthropoda</taxon>
        <taxon>Hexapoda</taxon>
        <taxon>Insecta</taxon>
        <taxon>Pterygota</taxon>
        <taxon>Neoptera</taxon>
        <taxon>Endopterygota</taxon>
        <taxon>Hymenoptera</taxon>
        <taxon>Apocrita</taxon>
        <taxon>Aculeata</taxon>
        <taxon>Formicoidea</taxon>
        <taxon>Formicidae</taxon>
        <taxon>Formicinae</taxon>
        <taxon>Camponotus</taxon>
    </lineage>
</organism>
<keyword evidence="7" id="KW-0539">Nucleus</keyword>
<evidence type="ECO:0000256" key="9">
    <source>
        <dbReference type="PROSITE-ProRule" id="PRU00042"/>
    </source>
</evidence>
<feature type="domain" description="C2H2-type" evidence="10">
    <location>
        <begin position="144"/>
        <end position="172"/>
    </location>
</feature>
<dbReference type="Proteomes" id="UP000000311">
    <property type="component" value="Unassembled WGS sequence"/>
</dbReference>
<dbReference type="InterPro" id="IPR036236">
    <property type="entry name" value="Znf_C2H2_sf"/>
</dbReference>
<keyword evidence="6" id="KW-0238">DNA-binding</keyword>
<dbReference type="InParanoid" id="E2AQU2"/>
<evidence type="ECO:0000256" key="5">
    <source>
        <dbReference type="ARBA" id="ARBA00022833"/>
    </source>
</evidence>
<evidence type="ECO:0000256" key="8">
    <source>
        <dbReference type="ARBA" id="ARBA00037948"/>
    </source>
</evidence>
<dbReference type="Gene3D" id="3.30.160.60">
    <property type="entry name" value="Classic Zinc Finger"/>
    <property type="match status" value="3"/>
</dbReference>
<dbReference type="OMA" id="EYICHIC"/>
<evidence type="ECO:0000259" key="10">
    <source>
        <dbReference type="PROSITE" id="PS50157"/>
    </source>
</evidence>
<dbReference type="SMART" id="SM00355">
    <property type="entry name" value="ZnF_C2H2"/>
    <property type="match status" value="9"/>
</dbReference>
<feature type="domain" description="C2H2-type" evidence="10">
    <location>
        <begin position="1"/>
        <end position="29"/>
    </location>
</feature>
<evidence type="ECO:0000256" key="2">
    <source>
        <dbReference type="ARBA" id="ARBA00022723"/>
    </source>
</evidence>
<dbReference type="InterPro" id="IPR050527">
    <property type="entry name" value="Snail/Krueppel_Znf"/>
</dbReference>
<dbReference type="GO" id="GO:0000981">
    <property type="term" value="F:DNA-binding transcription factor activity, RNA polymerase II-specific"/>
    <property type="evidence" value="ECO:0007669"/>
    <property type="project" value="TreeGrafter"/>
</dbReference>
<accession>E2AQU2</accession>
<dbReference type="SUPFAM" id="SSF57667">
    <property type="entry name" value="beta-beta-alpha zinc fingers"/>
    <property type="match status" value="2"/>
</dbReference>
<dbReference type="AlphaFoldDB" id="E2AQU2"/>
<feature type="non-terminal residue" evidence="11">
    <location>
        <position position="309"/>
    </location>
</feature>
<keyword evidence="12" id="KW-1185">Reference proteome</keyword>
<evidence type="ECO:0000313" key="11">
    <source>
        <dbReference type="EMBL" id="EFN64204.1"/>
    </source>
</evidence>
<dbReference type="GO" id="GO:0000978">
    <property type="term" value="F:RNA polymerase II cis-regulatory region sequence-specific DNA binding"/>
    <property type="evidence" value="ECO:0007669"/>
    <property type="project" value="TreeGrafter"/>
</dbReference>
<comment type="subcellular location">
    <subcellularLocation>
        <location evidence="1">Nucleus</location>
    </subcellularLocation>
</comment>
<dbReference type="EMBL" id="GL441834">
    <property type="protein sequence ID" value="EFN64204.1"/>
    <property type="molecule type" value="Genomic_DNA"/>
</dbReference>
<comment type="similarity">
    <text evidence="8">Belongs to the snail C2H2-type zinc-finger protein family.</text>
</comment>
<dbReference type="GO" id="GO:0005634">
    <property type="term" value="C:nucleus"/>
    <property type="evidence" value="ECO:0007669"/>
    <property type="project" value="UniProtKB-SubCell"/>
</dbReference>
<proteinExistence type="inferred from homology"/>
<keyword evidence="4 9" id="KW-0863">Zinc-finger</keyword>
<evidence type="ECO:0000256" key="1">
    <source>
        <dbReference type="ARBA" id="ARBA00004123"/>
    </source>
</evidence>
<evidence type="ECO:0000256" key="3">
    <source>
        <dbReference type="ARBA" id="ARBA00022737"/>
    </source>
</evidence>
<gene>
    <name evidence="11" type="ORF">EAG_09015</name>
</gene>
<dbReference type="PROSITE" id="PS00028">
    <property type="entry name" value="ZINC_FINGER_C2H2_1"/>
    <property type="match status" value="5"/>
</dbReference>